<dbReference type="OrthoDB" id="9796121at2"/>
<dbReference type="RefSeq" id="WP_132976141.1">
    <property type="nucleotide sequence ID" value="NZ_SMAO01000002.1"/>
</dbReference>
<comment type="caution">
    <text evidence="3">The sequence shown here is derived from an EMBL/GenBank/DDBJ whole genome shotgun (WGS) entry which is preliminary data.</text>
</comment>
<proteinExistence type="inferred from homology"/>
<evidence type="ECO:0000259" key="2">
    <source>
        <dbReference type="Pfam" id="PF02617"/>
    </source>
</evidence>
<protein>
    <recommendedName>
        <fullName evidence="1">ATP-dependent Clp protease adapter protein ClpS</fullName>
    </recommendedName>
</protein>
<keyword evidence="4" id="KW-1185">Reference proteome</keyword>
<dbReference type="Pfam" id="PF02617">
    <property type="entry name" value="ClpS"/>
    <property type="match status" value="1"/>
</dbReference>
<evidence type="ECO:0000256" key="1">
    <source>
        <dbReference type="HAMAP-Rule" id="MF_00302"/>
    </source>
</evidence>
<dbReference type="PANTHER" id="PTHR33473">
    <property type="entry name" value="ATP-DEPENDENT CLP PROTEASE ADAPTER PROTEIN CLPS1, CHLOROPLASTIC"/>
    <property type="match status" value="1"/>
</dbReference>
<comment type="similarity">
    <text evidence="1">Belongs to the ClpS family.</text>
</comment>
<dbReference type="Proteomes" id="UP000295717">
    <property type="component" value="Unassembled WGS sequence"/>
</dbReference>
<dbReference type="Gene3D" id="3.30.1390.10">
    <property type="match status" value="1"/>
</dbReference>
<comment type="subunit">
    <text evidence="1">Binds to the N-terminal domain of the chaperone ClpA.</text>
</comment>
<evidence type="ECO:0000313" key="4">
    <source>
        <dbReference type="Proteomes" id="UP000295717"/>
    </source>
</evidence>
<sequence>MSNERPGEERESGLTVQEARPKLRRPPLFKVLLLNDDYTPMEFVVLVLEIFFRMDREKATQVMLHVHTRGVGVCGVFTKDIAETKVAQVNDYARSNQHPLMCTMEEA</sequence>
<dbReference type="SUPFAM" id="SSF54736">
    <property type="entry name" value="ClpS-like"/>
    <property type="match status" value="1"/>
</dbReference>
<dbReference type="EMBL" id="SMAO01000002">
    <property type="protein sequence ID" value="TCT23028.1"/>
    <property type="molecule type" value="Genomic_DNA"/>
</dbReference>
<organism evidence="3 4">
    <name type="scientific">Thiobaca trueperi</name>
    <dbReference type="NCBI Taxonomy" id="127458"/>
    <lineage>
        <taxon>Bacteria</taxon>
        <taxon>Pseudomonadati</taxon>
        <taxon>Pseudomonadota</taxon>
        <taxon>Gammaproteobacteria</taxon>
        <taxon>Chromatiales</taxon>
        <taxon>Chromatiaceae</taxon>
        <taxon>Thiobaca</taxon>
    </lineage>
</organism>
<reference evidence="3 4" key="1">
    <citation type="submission" date="2019-03" db="EMBL/GenBank/DDBJ databases">
        <title>Genomic Encyclopedia of Type Strains, Phase IV (KMG-IV): sequencing the most valuable type-strain genomes for metagenomic binning, comparative biology and taxonomic classification.</title>
        <authorList>
            <person name="Goeker M."/>
        </authorList>
    </citation>
    <scope>NUCLEOTIDE SEQUENCE [LARGE SCALE GENOMIC DNA]</scope>
    <source>
        <strain evidence="3 4">DSM 13587</strain>
    </source>
</reference>
<dbReference type="InterPro" id="IPR014719">
    <property type="entry name" value="Ribosomal_bL12_C/ClpS-like"/>
</dbReference>
<dbReference type="PANTHER" id="PTHR33473:SF19">
    <property type="entry name" value="ATP-DEPENDENT CLP PROTEASE ADAPTER PROTEIN CLPS"/>
    <property type="match status" value="1"/>
</dbReference>
<comment type="function">
    <text evidence="1">Involved in the modulation of the specificity of the ClpAP-mediated ATP-dependent protein degradation.</text>
</comment>
<gene>
    <name evidence="1" type="primary">clpS</name>
    <name evidence="3" type="ORF">EDC35_102365</name>
</gene>
<dbReference type="GO" id="GO:0008233">
    <property type="term" value="F:peptidase activity"/>
    <property type="evidence" value="ECO:0007669"/>
    <property type="project" value="UniProtKB-KW"/>
</dbReference>
<dbReference type="NCBIfam" id="NF000669">
    <property type="entry name" value="PRK00033.1-2"/>
    <property type="match status" value="1"/>
</dbReference>
<dbReference type="NCBIfam" id="NF000672">
    <property type="entry name" value="PRK00033.1-5"/>
    <property type="match status" value="1"/>
</dbReference>
<dbReference type="GO" id="GO:0006508">
    <property type="term" value="P:proteolysis"/>
    <property type="evidence" value="ECO:0007669"/>
    <property type="project" value="UniProtKB-UniRule"/>
</dbReference>
<dbReference type="GO" id="GO:0030163">
    <property type="term" value="P:protein catabolic process"/>
    <property type="evidence" value="ECO:0007669"/>
    <property type="project" value="InterPro"/>
</dbReference>
<feature type="domain" description="Adaptor protein ClpS core" evidence="2">
    <location>
        <begin position="25"/>
        <end position="103"/>
    </location>
</feature>
<evidence type="ECO:0000313" key="3">
    <source>
        <dbReference type="EMBL" id="TCT23028.1"/>
    </source>
</evidence>
<name>A0A4R3N1U1_9GAMM</name>
<accession>A0A4R3N1U1</accession>
<dbReference type="InterPro" id="IPR003769">
    <property type="entry name" value="ClpS_core"/>
</dbReference>
<dbReference type="InterPro" id="IPR022935">
    <property type="entry name" value="ClpS"/>
</dbReference>
<dbReference type="FunFam" id="3.30.1390.10:FF:000002">
    <property type="entry name" value="ATP-dependent Clp protease adapter protein ClpS"/>
    <property type="match status" value="1"/>
</dbReference>
<dbReference type="HAMAP" id="MF_00302">
    <property type="entry name" value="ClpS"/>
    <property type="match status" value="1"/>
</dbReference>
<dbReference type="AlphaFoldDB" id="A0A4R3N1U1"/>
<keyword evidence="3" id="KW-0378">Hydrolase</keyword>
<keyword evidence="3" id="KW-0645">Protease</keyword>